<dbReference type="Proteomes" id="UP000051326">
    <property type="component" value="Unassembled WGS sequence"/>
</dbReference>
<dbReference type="AlphaFoldDB" id="A0A0P1H8D5"/>
<proteinExistence type="predicted"/>
<name>A0A0P1H8D5_9RHOB</name>
<dbReference type="RefSeq" id="WP_058285437.1">
    <property type="nucleotide sequence ID" value="NZ_CYSR01000011.1"/>
</dbReference>
<dbReference type="STRING" id="1396826.PHA8399_01401"/>
<gene>
    <name evidence="1" type="ORF">PHA8399_01401</name>
</gene>
<dbReference type="Gene3D" id="3.30.1360.120">
    <property type="entry name" value="Probable tRNA modification gtpase trme, domain 1"/>
    <property type="match status" value="1"/>
</dbReference>
<accession>A0A0P1H8D5</accession>
<dbReference type="SUPFAM" id="SSF103025">
    <property type="entry name" value="Folate-binding domain"/>
    <property type="match status" value="1"/>
</dbReference>
<organism evidence="1 2">
    <name type="scientific">Leisingera aquaemixtae</name>
    <dbReference type="NCBI Taxonomy" id="1396826"/>
    <lineage>
        <taxon>Bacteria</taxon>
        <taxon>Pseudomonadati</taxon>
        <taxon>Pseudomonadota</taxon>
        <taxon>Alphaproteobacteria</taxon>
        <taxon>Rhodobacterales</taxon>
        <taxon>Roseobacteraceae</taxon>
        <taxon>Leisingera</taxon>
    </lineage>
</organism>
<reference evidence="1 2" key="1">
    <citation type="submission" date="2015-09" db="EMBL/GenBank/DDBJ databases">
        <authorList>
            <consortium name="Swine Surveillance"/>
        </authorList>
    </citation>
    <scope>NUCLEOTIDE SEQUENCE [LARGE SCALE GENOMIC DNA]</scope>
    <source>
        <strain evidence="1 2">CECT 8399</strain>
    </source>
</reference>
<evidence type="ECO:0000313" key="1">
    <source>
        <dbReference type="EMBL" id="CUH99285.1"/>
    </source>
</evidence>
<dbReference type="Gene3D" id="3.30.70.1520">
    <property type="entry name" value="Heterotetrameric sarcosine oxidase"/>
    <property type="match status" value="1"/>
</dbReference>
<dbReference type="EMBL" id="CYSR01000011">
    <property type="protein sequence ID" value="CUH99285.1"/>
    <property type="molecule type" value="Genomic_DNA"/>
</dbReference>
<sequence length="193" mass="20252">MGKFDQHGLKAISPLGGHEPRADAFTGLLIREVTDRALASLAARQGQAEAVKAAAASHLGGLLPEPARWSAAGELAAWWMGPDLWMVSAPHDSHELLAAELKQAVGDAGSVVEQTDGWCCFGMEGARCFDVLERLCNANIRAGKAGDATRTSVEHLGVFLLCHAPGQRYSIIGPRSSAASLHHALVAAAKSVI</sequence>
<protein>
    <submittedName>
        <fullName evidence="1">Sarcosine oxidase, gamma subunit family</fullName>
    </submittedName>
</protein>
<evidence type="ECO:0000313" key="2">
    <source>
        <dbReference type="Proteomes" id="UP000051326"/>
    </source>
</evidence>
<dbReference type="InterPro" id="IPR027266">
    <property type="entry name" value="TrmE/GcvT-like"/>
</dbReference>